<dbReference type="Gene3D" id="2.60.40.1760">
    <property type="entry name" value="glycosyl hydrolase (family 31)"/>
    <property type="match status" value="1"/>
</dbReference>
<evidence type="ECO:0000256" key="1">
    <source>
        <dbReference type="ARBA" id="ARBA00007806"/>
    </source>
</evidence>
<comment type="similarity">
    <text evidence="1 2">Belongs to the glycosyl hydrolase 31 family.</text>
</comment>
<feature type="domain" description="Glycoside hydrolase family 31 N-terminal" evidence="4">
    <location>
        <begin position="159"/>
        <end position="261"/>
    </location>
</feature>
<organism evidence="6 7">
    <name type="scientific">Sphaerochaeta globosa (strain ATCC BAA-1886 / DSM 22777 / Buddy)</name>
    <name type="common">Spirochaeta sp. (strain Buddy)</name>
    <dbReference type="NCBI Taxonomy" id="158189"/>
    <lineage>
        <taxon>Bacteria</taxon>
        <taxon>Pseudomonadati</taxon>
        <taxon>Spirochaetota</taxon>
        <taxon>Spirochaetia</taxon>
        <taxon>Spirochaetales</taxon>
        <taxon>Sphaerochaetaceae</taxon>
        <taxon>Sphaerochaeta</taxon>
    </lineage>
</organism>
<dbReference type="SUPFAM" id="SSF74650">
    <property type="entry name" value="Galactose mutarotase-like"/>
    <property type="match status" value="1"/>
</dbReference>
<feature type="domain" description="Glycoside hydrolase family 31 TIM barrel" evidence="3">
    <location>
        <begin position="309"/>
        <end position="621"/>
    </location>
</feature>
<name>F0RY83_SPHGB</name>
<dbReference type="CDD" id="cd06593">
    <property type="entry name" value="GH31_xylosidase_YicI"/>
    <property type="match status" value="1"/>
</dbReference>
<feature type="domain" description="Glycosyl hydrolase family 31 C-terminal" evidence="5">
    <location>
        <begin position="632"/>
        <end position="718"/>
    </location>
</feature>
<dbReference type="SUPFAM" id="SSF51011">
    <property type="entry name" value="Glycosyl hydrolase domain"/>
    <property type="match status" value="1"/>
</dbReference>
<dbReference type="InterPro" id="IPR013780">
    <property type="entry name" value="Glyco_hydro_b"/>
</dbReference>
<dbReference type="GO" id="GO:0005975">
    <property type="term" value="P:carbohydrate metabolic process"/>
    <property type="evidence" value="ECO:0007669"/>
    <property type="project" value="InterPro"/>
</dbReference>
<dbReference type="Pfam" id="PF01055">
    <property type="entry name" value="Glyco_hydro_31_2nd"/>
    <property type="match status" value="1"/>
</dbReference>
<dbReference type="PANTHER" id="PTHR43863:SF2">
    <property type="entry name" value="MALTASE-GLUCOAMYLASE"/>
    <property type="match status" value="1"/>
</dbReference>
<evidence type="ECO:0000313" key="6">
    <source>
        <dbReference type="EMBL" id="ADY12582.1"/>
    </source>
</evidence>
<dbReference type="Gene3D" id="3.20.20.80">
    <property type="entry name" value="Glycosidases"/>
    <property type="match status" value="1"/>
</dbReference>
<dbReference type="PANTHER" id="PTHR43863">
    <property type="entry name" value="HYDROLASE, PUTATIVE (AFU_ORTHOLOGUE AFUA_1G03140)-RELATED"/>
    <property type="match status" value="1"/>
</dbReference>
<evidence type="ECO:0000313" key="7">
    <source>
        <dbReference type="Proteomes" id="UP000008466"/>
    </source>
</evidence>
<dbReference type="Pfam" id="PF13802">
    <property type="entry name" value="Gal_mutarotas_2"/>
    <property type="match status" value="1"/>
</dbReference>
<dbReference type="InterPro" id="IPR051816">
    <property type="entry name" value="Glycosyl_Hydrolase_31"/>
</dbReference>
<dbReference type="STRING" id="158189.SpiBuddy_0755"/>
<dbReference type="InterPro" id="IPR000322">
    <property type="entry name" value="Glyco_hydro_31_TIM"/>
</dbReference>
<dbReference type="RefSeq" id="WP_013606435.1">
    <property type="nucleotide sequence ID" value="NC_015152.1"/>
</dbReference>
<dbReference type="AlphaFoldDB" id="F0RY83"/>
<evidence type="ECO:0000256" key="2">
    <source>
        <dbReference type="RuleBase" id="RU361185"/>
    </source>
</evidence>
<sequence>MKQRNRFIFDMLDQDAPDAQRESIYRAGRPVSVHEQALSCVIDIPFIKQEMKNLFLHPAKPEELKKSEMLVRTYGPSIVRLTLHGGVSVASDADNPMFEWDPTLKQEALHSTQTNEGWEFLDSRGKIRMRINTKDESREIWSTLQPEPPQTFDAVVYPDGETSVPFMAYDDFFPTQSESFSLGFVERDGAVNRWVYSLHAKSNEKFVGTGERFSAMNLAGKTYVLENTDGLGVNSRRAYKNVPFYLSSEGYGLLIMTSAHVRLSLSDVSTRAAQAVVEDDDLDLFFIGGKTLERIVYNYRSITGFPRDVPFWSYGTWMSRMSYFSADETRLVVRKMREGGFPCDVIHIDTGWFEKDWKCEWEFSSTRFPYPEAYLKEMEEQGIKISLWQLPCIAKDTKHYATAQKNRYVAPRSEQVALGSNFSEVEFDGNIDFTNPDAVRWYQNLLAQLLKLGVSVIKTDFGEVIEEHAAYYGMPYRTLHNLYCLLYQKAAYEISEQIQGPGEAMIWARAGWIGCQRYPLHWSGDCACSWDGMAGSLRGGLHLGLSGFAFWSHDVPGFQGIPSFMNSRPSNDLYIRWTQMGVFTSHLRYHGTTAREPYEYAEVADLARAWLNLRYALIPYLAAEGRKATQSGYPVVRALIFHHQDDPVCWSIDDQFYCGDAFLVAPVMNSFGLRDVYLPSGQWVDFWTGEVLSGGVWLKHVSNSLALLPVFVKKDSVIPIYPELVQHTGQMEMQKIQELRFDETYTGFQNSLLGSLIQFDEK</sequence>
<proteinExistence type="inferred from homology"/>
<reference evidence="7" key="1">
    <citation type="submission" date="2011-02" db="EMBL/GenBank/DDBJ databases">
        <title>Complete sequence of Spirochaeta sp. Buddy.</title>
        <authorList>
            <person name="Lucas S."/>
            <person name="Copeland A."/>
            <person name="Lapidus A."/>
            <person name="Cheng J.-F."/>
            <person name="Goodwin L."/>
            <person name="Pitluck S."/>
            <person name="Zeytun A."/>
            <person name="Detter J.C."/>
            <person name="Han C."/>
            <person name="Tapia R."/>
            <person name="Land M."/>
            <person name="Hauser L."/>
            <person name="Kyrpides N."/>
            <person name="Ivanova N."/>
            <person name="Mikhailova N."/>
            <person name="Pagani I."/>
            <person name="Ritalahti K.M."/>
            <person name="Loeffler F.E."/>
            <person name="Woyke T."/>
        </authorList>
    </citation>
    <scope>NUCLEOTIDE SEQUENCE [LARGE SCALE GENOMIC DNA]</scope>
    <source>
        <strain evidence="7">ATCC BAA-1886 / DSM 22777 / Buddy</strain>
    </source>
</reference>
<dbReference type="SUPFAM" id="SSF51445">
    <property type="entry name" value="(Trans)glycosidases"/>
    <property type="match status" value="1"/>
</dbReference>
<accession>F0RY83</accession>
<protein>
    <submittedName>
        <fullName evidence="6">Glycoside hydrolase family 31</fullName>
    </submittedName>
</protein>
<dbReference type="CDD" id="cd14752">
    <property type="entry name" value="GH31_N"/>
    <property type="match status" value="1"/>
</dbReference>
<dbReference type="InterPro" id="IPR017853">
    <property type="entry name" value="GH"/>
</dbReference>
<keyword evidence="2 6" id="KW-0378">Hydrolase</keyword>
<dbReference type="InterPro" id="IPR048395">
    <property type="entry name" value="Glyco_hydro_31_C"/>
</dbReference>
<dbReference type="Proteomes" id="UP000008466">
    <property type="component" value="Chromosome"/>
</dbReference>
<evidence type="ECO:0000259" key="3">
    <source>
        <dbReference type="Pfam" id="PF01055"/>
    </source>
</evidence>
<dbReference type="eggNOG" id="COG1501">
    <property type="taxonomic scope" value="Bacteria"/>
</dbReference>
<dbReference type="Pfam" id="PF21365">
    <property type="entry name" value="Glyco_hydro_31_3rd"/>
    <property type="match status" value="1"/>
</dbReference>
<evidence type="ECO:0000259" key="5">
    <source>
        <dbReference type="Pfam" id="PF21365"/>
    </source>
</evidence>
<dbReference type="EMBL" id="CP002541">
    <property type="protein sequence ID" value="ADY12582.1"/>
    <property type="molecule type" value="Genomic_DNA"/>
</dbReference>
<dbReference type="HOGENOM" id="CLU_000631_10_2_12"/>
<keyword evidence="7" id="KW-1185">Reference proteome</keyword>
<dbReference type="GO" id="GO:0004553">
    <property type="term" value="F:hydrolase activity, hydrolyzing O-glycosyl compounds"/>
    <property type="evidence" value="ECO:0007669"/>
    <property type="project" value="InterPro"/>
</dbReference>
<dbReference type="GO" id="GO:0030246">
    <property type="term" value="F:carbohydrate binding"/>
    <property type="evidence" value="ECO:0007669"/>
    <property type="project" value="InterPro"/>
</dbReference>
<dbReference type="OrthoDB" id="176168at2"/>
<dbReference type="KEGG" id="sbu:SpiBuddy_0755"/>
<dbReference type="InterPro" id="IPR025887">
    <property type="entry name" value="Glyco_hydro_31_N_dom"/>
</dbReference>
<dbReference type="InterPro" id="IPR011013">
    <property type="entry name" value="Gal_mutarotase_sf_dom"/>
</dbReference>
<keyword evidence="2" id="KW-0326">Glycosidase</keyword>
<dbReference type="Gene3D" id="2.60.40.1180">
    <property type="entry name" value="Golgi alpha-mannosidase II"/>
    <property type="match status" value="1"/>
</dbReference>
<evidence type="ECO:0000259" key="4">
    <source>
        <dbReference type="Pfam" id="PF13802"/>
    </source>
</evidence>
<gene>
    <name evidence="6" type="ordered locus">SpiBuddy_0755</name>
</gene>